<keyword evidence="2" id="KW-1185">Reference proteome</keyword>
<organism evidence="1 2">
    <name type="scientific">Butyricicoccus intestinisimiae</name>
    <dbReference type="NCBI Taxonomy" id="2841509"/>
    <lineage>
        <taxon>Bacteria</taxon>
        <taxon>Bacillati</taxon>
        <taxon>Bacillota</taxon>
        <taxon>Clostridia</taxon>
        <taxon>Eubacteriales</taxon>
        <taxon>Butyricicoccaceae</taxon>
        <taxon>Butyricicoccus</taxon>
    </lineage>
</organism>
<dbReference type="Proteomes" id="UP000783588">
    <property type="component" value="Unassembled WGS sequence"/>
</dbReference>
<accession>A0ABS6ENT8</accession>
<evidence type="ECO:0000313" key="2">
    <source>
        <dbReference type="Proteomes" id="UP000783588"/>
    </source>
</evidence>
<reference evidence="1 2" key="1">
    <citation type="submission" date="2021-06" db="EMBL/GenBank/DDBJ databases">
        <authorList>
            <person name="Sun Q."/>
            <person name="Li D."/>
        </authorList>
    </citation>
    <scope>NUCLEOTIDE SEQUENCE [LARGE SCALE GENOMIC DNA]</scope>
    <source>
        <strain evidence="1 2">MSJd-7</strain>
    </source>
</reference>
<dbReference type="EMBL" id="JAHLQI010000001">
    <property type="protein sequence ID" value="MBU5489351.1"/>
    <property type="molecule type" value="Genomic_DNA"/>
</dbReference>
<evidence type="ECO:0000313" key="1">
    <source>
        <dbReference type="EMBL" id="MBU5489351.1"/>
    </source>
</evidence>
<gene>
    <name evidence="1" type="ORF">KQI75_01690</name>
</gene>
<proteinExistence type="predicted"/>
<name>A0ABS6ENT8_9FIRM</name>
<dbReference type="RefSeq" id="WP_216468953.1">
    <property type="nucleotide sequence ID" value="NZ_JAHLQI010000001.1"/>
</dbReference>
<comment type="caution">
    <text evidence="1">The sequence shown here is derived from an EMBL/GenBank/DDBJ whole genome shotgun (WGS) entry which is preliminary data.</text>
</comment>
<sequence length="96" mass="11588">MNAEIEREIVQNFVQKRSKERLRWKLSSPKKRLGGMSKINKREYLDERKIYKIPHWSIDVLMKQIFLLGGTRRTYYLSLDSYCQTDDFPKEVDICD</sequence>
<protein>
    <submittedName>
        <fullName evidence="1">Uncharacterized protein</fullName>
    </submittedName>
</protein>